<reference evidence="20" key="2">
    <citation type="submission" date="2025-08" db="UniProtKB">
        <authorList>
            <consortium name="Ensembl"/>
        </authorList>
    </citation>
    <scope>IDENTIFICATION</scope>
</reference>
<dbReference type="GeneTree" id="ENSGT00940000162520"/>
<feature type="transmembrane region" description="Helical" evidence="19">
    <location>
        <begin position="411"/>
        <end position="437"/>
    </location>
</feature>
<dbReference type="Pfam" id="PF13520">
    <property type="entry name" value="AA_permease_2"/>
    <property type="match status" value="1"/>
</dbReference>
<evidence type="ECO:0000256" key="10">
    <source>
        <dbReference type="ARBA" id="ARBA00051323"/>
    </source>
</evidence>
<keyword evidence="3" id="KW-0813">Transport</keyword>
<evidence type="ECO:0000256" key="4">
    <source>
        <dbReference type="ARBA" id="ARBA00022475"/>
    </source>
</evidence>
<feature type="transmembrane region" description="Helical" evidence="19">
    <location>
        <begin position="377"/>
        <end position="399"/>
    </location>
</feature>
<dbReference type="EMBL" id="AFYH01117779">
    <property type="status" value="NOT_ANNOTATED_CDS"/>
    <property type="molecule type" value="Genomic_DNA"/>
</dbReference>
<evidence type="ECO:0000256" key="18">
    <source>
        <dbReference type="ARBA" id="ARBA00093193"/>
    </source>
</evidence>
<protein>
    <recommendedName>
        <fullName evidence="15">b(0,+)-type amino acid transporter 1</fullName>
    </recommendedName>
    <alternativeName>
        <fullName evidence="16">Glycoprotein-associated amino acid transporter b0,+AT1</fullName>
    </alternativeName>
    <alternativeName>
        <fullName evidence="17">Solute carrier family 7 member 9</fullName>
    </alternativeName>
</protein>
<dbReference type="Proteomes" id="UP000008672">
    <property type="component" value="Unassembled WGS sequence"/>
</dbReference>
<dbReference type="EMBL" id="AFYH01117780">
    <property type="status" value="NOT_ANNOTATED_CDS"/>
    <property type="molecule type" value="Genomic_DNA"/>
</dbReference>
<evidence type="ECO:0000256" key="14">
    <source>
        <dbReference type="ARBA" id="ARBA00052732"/>
    </source>
</evidence>
<comment type="catalytic activity">
    <reaction evidence="13">
        <text>L-cysteine(out) + L-arginine(in) = L-cysteine(in) + L-arginine(out)</text>
        <dbReference type="Rhea" id="RHEA:71071"/>
        <dbReference type="ChEBI" id="CHEBI:32682"/>
        <dbReference type="ChEBI" id="CHEBI:35235"/>
    </reaction>
    <physiologicalReaction direction="left-to-right" evidence="13">
        <dbReference type="Rhea" id="RHEA:71072"/>
    </physiologicalReaction>
</comment>
<keyword evidence="7 19" id="KW-1133">Transmembrane helix</keyword>
<sequence>INAEVLRARPERNQKMLQIEPERNKRTSELKLKQELGLISAVCLIAGTMVGSGIFMSPEWLLRYMGSPGGSLLIWAACGVIALLGALCYAELGTIIKESGGEYIYILRLVGPVPAFVFAYTSVMVLRPASTTILLSFAKYVAAPFYPGCSPPQIVIKCIAASCILVLVTINSLNVKLALSIQNVFTAAKLSALLTIVIGGLVLLVKGHTTVFQNAFQGTDTNFGSAGMAFYQGLWAYSGWNTLSNVTEELKHPEVNFLRAILIAVPLVTFLYLLVNVSYFTAMTPAEIISGAAAVTWGNKVLGSWAWLMPLSVAVSTFGGVNASLFTGGRTCYVAAREGHMPEILSMIHVRHLTPSPAIIYSSVISLIVIIPGNFGTLVNLCSFTGWLFHGLTLAGLLYTKNFKKVDFRRMLNEVTILIPIVLFIAAIGLMLAPVISSPRVEYLYVAIFVLSGVVVHAFFIHFKLCPGLLRKLTLFLQLLLEVSPTHKTEN</sequence>
<keyword evidence="6 19" id="KW-0812">Transmembrane</keyword>
<evidence type="ECO:0000256" key="5">
    <source>
        <dbReference type="ARBA" id="ARBA00022553"/>
    </source>
</evidence>
<feature type="transmembrane region" description="Helical" evidence="19">
    <location>
        <begin position="350"/>
        <end position="371"/>
    </location>
</feature>
<comment type="catalytic activity">
    <reaction evidence="10">
        <text>L-lysine(out) + L-arginine(in) = L-lysine(in) + L-arginine(out)</text>
        <dbReference type="Rhea" id="RHEA:70827"/>
        <dbReference type="ChEBI" id="CHEBI:32551"/>
        <dbReference type="ChEBI" id="CHEBI:32682"/>
    </reaction>
    <physiologicalReaction direction="left-to-right" evidence="10">
        <dbReference type="Rhea" id="RHEA:70828"/>
    </physiologicalReaction>
</comment>
<feature type="transmembrane region" description="Helical" evidence="19">
    <location>
        <begin position="154"/>
        <end position="173"/>
    </location>
</feature>
<dbReference type="PANTHER" id="PTHR11785">
    <property type="entry name" value="AMINO ACID TRANSPORTER"/>
    <property type="match status" value="1"/>
</dbReference>
<keyword evidence="5" id="KW-0597">Phosphoprotein</keyword>
<evidence type="ECO:0000256" key="17">
    <source>
        <dbReference type="ARBA" id="ARBA00083296"/>
    </source>
</evidence>
<comment type="catalytic activity">
    <reaction evidence="12">
        <text>L-histidine(out) + L-arginine(in) = L-histidine(in) + L-arginine(out)</text>
        <dbReference type="Rhea" id="RHEA:71063"/>
        <dbReference type="ChEBI" id="CHEBI:32682"/>
        <dbReference type="ChEBI" id="CHEBI:57595"/>
    </reaction>
    <physiologicalReaction direction="left-to-right" evidence="12">
        <dbReference type="Rhea" id="RHEA:71064"/>
    </physiologicalReaction>
</comment>
<evidence type="ECO:0000256" key="2">
    <source>
        <dbReference type="ARBA" id="ARBA00009523"/>
    </source>
</evidence>
<evidence type="ECO:0000256" key="15">
    <source>
        <dbReference type="ARBA" id="ARBA00074336"/>
    </source>
</evidence>
<feature type="transmembrane region" description="Helical" evidence="19">
    <location>
        <begin position="104"/>
        <end position="123"/>
    </location>
</feature>
<dbReference type="eggNOG" id="KOG1287">
    <property type="taxonomic scope" value="Eukaryota"/>
</dbReference>
<dbReference type="AlphaFoldDB" id="H3AEZ9"/>
<dbReference type="GO" id="GO:0015179">
    <property type="term" value="F:L-amino acid transmembrane transporter activity"/>
    <property type="evidence" value="ECO:0007669"/>
    <property type="project" value="TreeGrafter"/>
</dbReference>
<feature type="transmembrane region" description="Helical" evidence="19">
    <location>
        <begin position="36"/>
        <end position="57"/>
    </location>
</feature>
<evidence type="ECO:0000313" key="20">
    <source>
        <dbReference type="Ensembl" id="ENSLACP00000008220.1"/>
    </source>
</evidence>
<keyword evidence="8 19" id="KW-0472">Membrane</keyword>
<keyword evidence="21" id="KW-1185">Reference proteome</keyword>
<dbReference type="InterPro" id="IPR002293">
    <property type="entry name" value="AA/rel_permease1"/>
</dbReference>
<evidence type="ECO:0000256" key="6">
    <source>
        <dbReference type="ARBA" id="ARBA00022692"/>
    </source>
</evidence>
<dbReference type="PIRSF" id="PIRSF006060">
    <property type="entry name" value="AA_transporter"/>
    <property type="match status" value="1"/>
</dbReference>
<dbReference type="Ensembl" id="ENSLACT00000008286.1">
    <property type="protein sequence ID" value="ENSLACP00000008220.1"/>
    <property type="gene ID" value="ENSLACG00000007275.1"/>
</dbReference>
<comment type="similarity">
    <text evidence="2">Belongs to the amino acid-polyamine-organocation (APC) superfamily.</text>
</comment>
<dbReference type="InParanoid" id="H3AEZ9"/>
<evidence type="ECO:0000256" key="9">
    <source>
        <dbReference type="ARBA" id="ARBA00023157"/>
    </source>
</evidence>
<evidence type="ECO:0000256" key="7">
    <source>
        <dbReference type="ARBA" id="ARBA00022989"/>
    </source>
</evidence>
<evidence type="ECO:0000256" key="12">
    <source>
        <dbReference type="ARBA" id="ARBA00051835"/>
    </source>
</evidence>
<evidence type="ECO:0000256" key="8">
    <source>
        <dbReference type="ARBA" id="ARBA00023136"/>
    </source>
</evidence>
<dbReference type="OMA" id="FGPIWWI"/>
<dbReference type="GO" id="GO:0016324">
    <property type="term" value="C:apical plasma membrane"/>
    <property type="evidence" value="ECO:0007669"/>
    <property type="project" value="UniProtKB-SubCell"/>
</dbReference>
<evidence type="ECO:0000256" key="19">
    <source>
        <dbReference type="SAM" id="Phobius"/>
    </source>
</evidence>
<comment type="catalytic activity">
    <reaction evidence="14">
        <text>L-leucine(out) + L-arginine(in) = L-leucine(in) + L-arginine(out)</text>
        <dbReference type="Rhea" id="RHEA:71059"/>
        <dbReference type="ChEBI" id="CHEBI:32682"/>
        <dbReference type="ChEBI" id="CHEBI:57427"/>
    </reaction>
    <physiologicalReaction direction="left-to-right" evidence="14">
        <dbReference type="Rhea" id="RHEA:71060"/>
    </physiologicalReaction>
</comment>
<dbReference type="EMBL" id="AFYH01117778">
    <property type="status" value="NOT_ANNOTATED_CDS"/>
    <property type="molecule type" value="Genomic_DNA"/>
</dbReference>
<organism evidence="20 21">
    <name type="scientific">Latimeria chalumnae</name>
    <name type="common">Coelacanth</name>
    <dbReference type="NCBI Taxonomy" id="7897"/>
    <lineage>
        <taxon>Eukaryota</taxon>
        <taxon>Metazoa</taxon>
        <taxon>Chordata</taxon>
        <taxon>Craniata</taxon>
        <taxon>Vertebrata</taxon>
        <taxon>Euteleostomi</taxon>
        <taxon>Coelacanthiformes</taxon>
        <taxon>Coelacanthidae</taxon>
        <taxon>Latimeria</taxon>
    </lineage>
</organism>
<evidence type="ECO:0000256" key="11">
    <source>
        <dbReference type="ARBA" id="ARBA00051814"/>
    </source>
</evidence>
<feature type="transmembrane region" description="Helical" evidence="19">
    <location>
        <begin position="305"/>
        <end position="329"/>
    </location>
</feature>
<comment type="catalytic activity">
    <reaction evidence="18">
        <text>L-phenylalanine(out) + L-arginine(in) = L-phenylalanine(in) + L-arginine(out)</text>
        <dbReference type="Rhea" id="RHEA:71067"/>
        <dbReference type="ChEBI" id="CHEBI:32682"/>
        <dbReference type="ChEBI" id="CHEBI:58095"/>
    </reaction>
    <physiologicalReaction direction="left-to-right" evidence="18">
        <dbReference type="Rhea" id="RHEA:71068"/>
    </physiologicalReaction>
</comment>
<name>H3AEZ9_LATCH</name>
<feature type="transmembrane region" description="Helical" evidence="19">
    <location>
        <begin position="185"/>
        <end position="205"/>
    </location>
</feature>
<evidence type="ECO:0000313" key="21">
    <source>
        <dbReference type="Proteomes" id="UP000008672"/>
    </source>
</evidence>
<reference evidence="21" key="1">
    <citation type="submission" date="2011-08" db="EMBL/GenBank/DDBJ databases">
        <title>The draft genome of Latimeria chalumnae.</title>
        <authorList>
            <person name="Di Palma F."/>
            <person name="Alfoldi J."/>
            <person name="Johnson J."/>
            <person name="Berlin A."/>
            <person name="Gnerre S."/>
            <person name="Jaffe D."/>
            <person name="MacCallum I."/>
            <person name="Young S."/>
            <person name="Walker B.J."/>
            <person name="Lander E."/>
            <person name="Lindblad-Toh K."/>
        </authorList>
    </citation>
    <scope>NUCLEOTIDE SEQUENCE [LARGE SCALE GENOMIC DNA]</scope>
    <source>
        <strain evidence="21">Wild caught</strain>
    </source>
</reference>
<feature type="transmembrane region" description="Helical" evidence="19">
    <location>
        <begin position="72"/>
        <end position="92"/>
    </location>
</feature>
<dbReference type="PANTHER" id="PTHR11785:SF340">
    <property type="entry name" value="AROMATIC-PREFERRING AMINO ACID TRANSPORTER"/>
    <property type="match status" value="1"/>
</dbReference>
<comment type="subcellular location">
    <subcellularLocation>
        <location evidence="1">Apical cell membrane</location>
        <topology evidence="1">Multi-pass membrane protein</topology>
    </subcellularLocation>
</comment>
<keyword evidence="9" id="KW-1015">Disulfide bond</keyword>
<dbReference type="InterPro" id="IPR050598">
    <property type="entry name" value="AminoAcid_Transporter"/>
</dbReference>
<proteinExistence type="inferred from homology"/>
<evidence type="ECO:0000256" key="13">
    <source>
        <dbReference type="ARBA" id="ARBA00052179"/>
    </source>
</evidence>
<evidence type="ECO:0000256" key="16">
    <source>
        <dbReference type="ARBA" id="ARBA00079910"/>
    </source>
</evidence>
<dbReference type="EMBL" id="AFYH01117781">
    <property type="status" value="NOT_ANNOTATED_CDS"/>
    <property type="molecule type" value="Genomic_DNA"/>
</dbReference>
<dbReference type="HOGENOM" id="CLU_007946_3_0_1"/>
<dbReference type="STRING" id="7897.ENSLACP00000008220"/>
<comment type="catalytic activity">
    <reaction evidence="11">
        <text>L-cystine(out) + L-arginine(in) = L-cystine(in) + L-arginine(out)</text>
        <dbReference type="Rhea" id="RHEA:71075"/>
        <dbReference type="ChEBI" id="CHEBI:32682"/>
        <dbReference type="ChEBI" id="CHEBI:35491"/>
    </reaction>
    <physiologicalReaction direction="left-to-right" evidence="11">
        <dbReference type="Rhea" id="RHEA:71076"/>
    </physiologicalReaction>
</comment>
<evidence type="ECO:0000256" key="1">
    <source>
        <dbReference type="ARBA" id="ARBA00004424"/>
    </source>
</evidence>
<dbReference type="Gene3D" id="1.20.1740.10">
    <property type="entry name" value="Amino acid/polyamine transporter I"/>
    <property type="match status" value="1"/>
</dbReference>
<feature type="transmembrane region" description="Helical" evidence="19">
    <location>
        <begin position="443"/>
        <end position="463"/>
    </location>
</feature>
<keyword evidence="4" id="KW-1003">Cell membrane</keyword>
<reference evidence="20" key="3">
    <citation type="submission" date="2025-09" db="UniProtKB">
        <authorList>
            <consortium name="Ensembl"/>
        </authorList>
    </citation>
    <scope>IDENTIFICATION</scope>
</reference>
<accession>H3AEZ9</accession>
<dbReference type="FunFam" id="1.20.1740.10:FF:000015">
    <property type="entry name" value="B(0,+)-type amino acid transporter 1"/>
    <property type="match status" value="1"/>
</dbReference>
<feature type="transmembrane region" description="Helical" evidence="19">
    <location>
        <begin position="257"/>
        <end position="275"/>
    </location>
</feature>
<evidence type="ECO:0000256" key="3">
    <source>
        <dbReference type="ARBA" id="ARBA00022448"/>
    </source>
</evidence>